<protein>
    <submittedName>
        <fullName evidence="4">L-aminoadipate-semialdehyde dehydrogenase large subunit</fullName>
    </submittedName>
</protein>
<dbReference type="AlphaFoldDB" id="A0A0K6FWF5"/>
<evidence type="ECO:0000313" key="4">
    <source>
        <dbReference type="EMBL" id="CUA70556.1"/>
    </source>
</evidence>
<keyword evidence="1" id="KW-0596">Phosphopantetheine</keyword>
<dbReference type="EMBL" id="CYGV01001169">
    <property type="protein sequence ID" value="CUA70556.1"/>
    <property type="molecule type" value="Genomic_DNA"/>
</dbReference>
<sequence length="490" mass="53938">MKAIEEIESFESPDQTPFAHSYPEIRVNTLIEPINPLLHTPGSYIPRSASAWDARGPREGGNPVNVKALGNIHAFIRKYDSKWPSLGNNIVRPVSKERIVVTGTTGALGSYLLSQLLKSDKVEKIWAMNRKSGSGNSKDRQIASFEDKLLDTSLLNCEKLVFVDANLVESKLGLSKELYDEISSEATIIIHNAWEVNHSRDLKFFEPNICGTRHLLDVAFNSIAPTGLPRFVFASSIAVAGLARPGRYLNETSITLEDAATSNGYGQSKAVTEKLLESARHAGLSTCTVRIGQLTGDINSGSWSTTDWLPSIITSSISIGCLPGATGTVSWLPLDVAAHSIIDICLARAVEMPSVVHLCHPRPVPWMVIVGAFATCIFLRTGSQLPIVGFDEWNGRIKEAAESFEGSKADRYKRFPTIKIQSVLDGAVKSEIRLRARRDSGHAEFTGVVRLDITIAKALSETLRFTPELGMKHVERWFRYWDSVGFFKSV</sequence>
<dbReference type="PANTHER" id="PTHR43439">
    <property type="entry name" value="PHENYLACETATE-COENZYME A LIGASE"/>
    <property type="match status" value="1"/>
</dbReference>
<dbReference type="SUPFAM" id="SSF51735">
    <property type="entry name" value="NAD(P)-binding Rossmann-fold domains"/>
    <property type="match status" value="1"/>
</dbReference>
<reference evidence="4 5" key="1">
    <citation type="submission" date="2015-07" db="EMBL/GenBank/DDBJ databases">
        <authorList>
            <person name="Noorani M."/>
        </authorList>
    </citation>
    <scope>NUCLEOTIDE SEQUENCE [LARGE SCALE GENOMIC DNA]</scope>
    <source>
        <strain evidence="4">BBA 69670</strain>
    </source>
</reference>
<name>A0A0K6FWF5_9AGAM</name>
<keyword evidence="5" id="KW-1185">Reference proteome</keyword>
<evidence type="ECO:0000256" key="1">
    <source>
        <dbReference type="ARBA" id="ARBA00022450"/>
    </source>
</evidence>
<proteinExistence type="predicted"/>
<gene>
    <name evidence="4" type="ORF">RSOLAG22IIIB_08969</name>
</gene>
<evidence type="ECO:0000313" key="5">
    <source>
        <dbReference type="Proteomes" id="UP000044841"/>
    </source>
</evidence>
<dbReference type="PANTHER" id="PTHR43439:SF2">
    <property type="entry name" value="ENZYME, PUTATIVE (JCVI)-RELATED"/>
    <property type="match status" value="1"/>
</dbReference>
<dbReference type="Gene3D" id="3.40.50.720">
    <property type="entry name" value="NAD(P)-binding Rossmann-like Domain"/>
    <property type="match status" value="1"/>
</dbReference>
<dbReference type="InterPro" id="IPR036291">
    <property type="entry name" value="NAD(P)-bd_dom_sf"/>
</dbReference>
<dbReference type="Pfam" id="PF07993">
    <property type="entry name" value="NAD_binding_4"/>
    <property type="match status" value="1"/>
</dbReference>
<feature type="domain" description="Thioester reductase (TE)" evidence="3">
    <location>
        <begin position="101"/>
        <end position="341"/>
    </location>
</feature>
<organism evidence="4 5">
    <name type="scientific">Rhizoctonia solani</name>
    <dbReference type="NCBI Taxonomy" id="456999"/>
    <lineage>
        <taxon>Eukaryota</taxon>
        <taxon>Fungi</taxon>
        <taxon>Dikarya</taxon>
        <taxon>Basidiomycota</taxon>
        <taxon>Agaricomycotina</taxon>
        <taxon>Agaricomycetes</taxon>
        <taxon>Cantharellales</taxon>
        <taxon>Ceratobasidiaceae</taxon>
        <taxon>Rhizoctonia</taxon>
    </lineage>
</organism>
<evidence type="ECO:0000256" key="2">
    <source>
        <dbReference type="ARBA" id="ARBA00022553"/>
    </source>
</evidence>
<keyword evidence="2" id="KW-0597">Phosphoprotein</keyword>
<accession>A0A0K6FWF5</accession>
<dbReference type="InterPro" id="IPR051414">
    <property type="entry name" value="Adenylate-forming_Reductase"/>
</dbReference>
<dbReference type="Proteomes" id="UP000044841">
    <property type="component" value="Unassembled WGS sequence"/>
</dbReference>
<evidence type="ECO:0000259" key="3">
    <source>
        <dbReference type="Pfam" id="PF07993"/>
    </source>
</evidence>
<dbReference type="InterPro" id="IPR013120">
    <property type="entry name" value="FAR_NAD-bd"/>
</dbReference>